<protein>
    <submittedName>
        <fullName evidence="1">Uncharacterized protein</fullName>
    </submittedName>
</protein>
<evidence type="ECO:0000313" key="1">
    <source>
        <dbReference type="EMBL" id="WWQ61875.1"/>
    </source>
</evidence>
<geneLocation type="plasmid" evidence="1 2">
    <name>pRT2</name>
</geneLocation>
<gene>
    <name evidence="1" type="ORF">V6M85_14085</name>
</gene>
<keyword evidence="1" id="KW-0614">Plasmid</keyword>
<evidence type="ECO:0000313" key="2">
    <source>
        <dbReference type="Proteomes" id="UP001432202"/>
    </source>
</evidence>
<dbReference type="Proteomes" id="UP001432202">
    <property type="component" value="Plasmid pRT2"/>
</dbReference>
<proteinExistence type="predicted"/>
<name>A0AAX4L4W6_9CREN</name>
<reference evidence="1 2" key="1">
    <citation type="submission" date="2024-02" db="EMBL/GenBank/DDBJ databases">
        <title>STSV induces naive adaptation in Sulfolobus.</title>
        <authorList>
            <person name="Xiang X."/>
            <person name="Song M."/>
        </authorList>
    </citation>
    <scope>NUCLEOTIDE SEQUENCE [LARGE SCALE GENOMIC DNA]</scope>
    <source>
        <strain evidence="1 2">RT2</strain>
        <plasmid evidence="1 2">pRT2</plasmid>
    </source>
</reference>
<dbReference type="EMBL" id="CP146017">
    <property type="protein sequence ID" value="WWQ61875.1"/>
    <property type="molecule type" value="Genomic_DNA"/>
</dbReference>
<dbReference type="GeneID" id="89337920"/>
<accession>A0AAX4L4W6</accession>
<sequence>MYIKLDDMIADAKNIADEQIILALLDARDVVRKSILKMIES</sequence>
<keyword evidence="2" id="KW-1185">Reference proteome</keyword>
<organism evidence="1 2">
    <name type="scientific">Sulfolobus tengchongensis</name>
    <dbReference type="NCBI Taxonomy" id="207809"/>
    <lineage>
        <taxon>Archaea</taxon>
        <taxon>Thermoproteota</taxon>
        <taxon>Thermoprotei</taxon>
        <taxon>Sulfolobales</taxon>
        <taxon>Sulfolobaceae</taxon>
        <taxon>Sulfolobus</taxon>
    </lineage>
</organism>
<dbReference type="RefSeq" id="WP_338604892.1">
    <property type="nucleotide sequence ID" value="NZ_CP146017.1"/>
</dbReference>
<dbReference type="AlphaFoldDB" id="A0AAX4L4W6"/>